<reference evidence="1 2" key="1">
    <citation type="journal article" date="2011" name="J. Bacteriol.">
        <title>Complete genome sequence of the obligate piezophilic hyperthermophilic archaeon Pyrococcus yayanosii CH1.</title>
        <authorList>
            <person name="Jun X."/>
            <person name="Lupeng L."/>
            <person name="Minjuan X."/>
            <person name="Oger P."/>
            <person name="Fengping W."/>
            <person name="Jebbar M."/>
            <person name="Xiang X."/>
        </authorList>
    </citation>
    <scope>NUCLEOTIDE SEQUENCE [LARGE SCALE GENOMIC DNA]</scope>
    <source>
        <strain evidence="2">CH1 / JCM 16557</strain>
    </source>
</reference>
<dbReference type="GeneID" id="10838089"/>
<sequence length="81" mass="9659">MDAEEYFRVFQKIFDKLREESKDNKKFEEYLEEFNEYAGRYKRMTDEEMYSTLVQIVFFAGMNAKTVGGENANDTEVSWGL</sequence>
<proteinExistence type="predicted"/>
<organism evidence="1 2">
    <name type="scientific">Pyrococcus yayanosii (strain CH1 / JCM 16557)</name>
    <dbReference type="NCBI Taxonomy" id="529709"/>
    <lineage>
        <taxon>Archaea</taxon>
        <taxon>Methanobacteriati</taxon>
        <taxon>Methanobacteriota</taxon>
        <taxon>Thermococci</taxon>
        <taxon>Thermococcales</taxon>
        <taxon>Thermococcaceae</taxon>
        <taxon>Pyrococcus</taxon>
    </lineage>
</organism>
<evidence type="ECO:0000313" key="2">
    <source>
        <dbReference type="Proteomes" id="UP000008386"/>
    </source>
</evidence>
<gene>
    <name evidence="1" type="ordered locus">PYCH_15200</name>
</gene>
<keyword evidence="2" id="KW-1185">Reference proteome</keyword>
<dbReference type="KEGG" id="pya:PYCH_15200"/>
<dbReference type="HOGENOM" id="CLU_2565892_0_0_2"/>
<dbReference type="Proteomes" id="UP000008386">
    <property type="component" value="Chromosome"/>
</dbReference>
<accession>F8AJG8</accession>
<evidence type="ECO:0000313" key="1">
    <source>
        <dbReference type="EMBL" id="AEH25186.1"/>
    </source>
</evidence>
<dbReference type="AlphaFoldDB" id="F8AJG8"/>
<dbReference type="RefSeq" id="WP_013906242.1">
    <property type="nucleotide sequence ID" value="NC_015680.1"/>
</dbReference>
<dbReference type="STRING" id="529709.PYCH_15200"/>
<protein>
    <submittedName>
        <fullName evidence="1">Uncharacterized protein</fullName>
    </submittedName>
</protein>
<dbReference type="EMBL" id="CP002779">
    <property type="protein sequence ID" value="AEH25186.1"/>
    <property type="molecule type" value="Genomic_DNA"/>
</dbReference>
<name>F8AJG8_PYRYC</name>